<dbReference type="Pfam" id="PF00109">
    <property type="entry name" value="ketoacyl-synt"/>
    <property type="match status" value="1"/>
</dbReference>
<dbReference type="PANTHER" id="PTHR11712">
    <property type="entry name" value="POLYKETIDE SYNTHASE-RELATED"/>
    <property type="match status" value="1"/>
</dbReference>
<dbReference type="PROSITE" id="PS00606">
    <property type="entry name" value="KS3_1"/>
    <property type="match status" value="1"/>
</dbReference>
<dbReference type="PROSITE" id="PS52004">
    <property type="entry name" value="KS3_2"/>
    <property type="match status" value="1"/>
</dbReference>
<evidence type="ECO:0000313" key="9">
    <source>
        <dbReference type="Proteomes" id="UP001567538"/>
    </source>
</evidence>
<dbReference type="Pfam" id="PF02801">
    <property type="entry name" value="Ketoacyl-synt_C"/>
    <property type="match status" value="1"/>
</dbReference>
<dbReference type="InterPro" id="IPR016039">
    <property type="entry name" value="Thiolase-like"/>
</dbReference>
<keyword evidence="3 4" id="KW-0808">Transferase</keyword>
<dbReference type="PANTHER" id="PTHR11712:SF351">
    <property type="entry name" value="BETA-KETOACYL-[ACYL-CARRIER-PROTEIN] SYNTHASE I"/>
    <property type="match status" value="1"/>
</dbReference>
<dbReference type="InterPro" id="IPR014031">
    <property type="entry name" value="Ketoacyl_synth_C"/>
</dbReference>
<keyword evidence="8" id="KW-0012">Acyltransferase</keyword>
<feature type="domain" description="Ketosynthase family 3 (KS3)" evidence="7">
    <location>
        <begin position="121"/>
        <end position="531"/>
    </location>
</feature>
<evidence type="ECO:0000259" key="7">
    <source>
        <dbReference type="PROSITE" id="PS52004"/>
    </source>
</evidence>
<dbReference type="NCBIfam" id="NF005589">
    <property type="entry name" value="PRK07314.1"/>
    <property type="match status" value="1"/>
</dbReference>
<dbReference type="Gene3D" id="3.40.47.10">
    <property type="match status" value="1"/>
</dbReference>
<feature type="chain" id="PRO_5044845334" description="beta-ketoacyl-[acyl-carrier-protein] synthase I" evidence="6">
    <location>
        <begin position="27"/>
        <end position="535"/>
    </location>
</feature>
<dbReference type="Proteomes" id="UP001567538">
    <property type="component" value="Unassembled WGS sequence"/>
</dbReference>
<dbReference type="SUPFAM" id="SSF53901">
    <property type="entry name" value="Thiolase-like"/>
    <property type="match status" value="2"/>
</dbReference>
<comment type="caution">
    <text evidence="8">The sequence shown here is derived from an EMBL/GenBank/DDBJ whole genome shotgun (WGS) entry which is preliminary data.</text>
</comment>
<feature type="signal peptide" evidence="6">
    <location>
        <begin position="1"/>
        <end position="26"/>
    </location>
</feature>
<dbReference type="GO" id="GO:0004315">
    <property type="term" value="F:3-oxoacyl-[acyl-carrier-protein] synthase activity"/>
    <property type="evidence" value="ECO:0007669"/>
    <property type="project" value="UniProtKB-EC"/>
</dbReference>
<reference evidence="8 9" key="1">
    <citation type="submission" date="2024-06" db="EMBL/GenBank/DDBJ databases">
        <title>A chromosome level genome sequence of Diviner's sage (Salvia divinorum).</title>
        <authorList>
            <person name="Ford S.A."/>
            <person name="Ro D.-K."/>
            <person name="Ness R.W."/>
            <person name="Phillips M.A."/>
        </authorList>
    </citation>
    <scope>NUCLEOTIDE SEQUENCE [LARGE SCALE GENOMIC DNA]</scope>
    <source>
        <strain evidence="8">SAF-2024a</strain>
        <tissue evidence="8">Leaf</tissue>
    </source>
</reference>
<dbReference type="FunFam" id="3.40.47.10:FF:000018">
    <property type="entry name" value="3-oxoacyl-[acyl-carrier-protein] synthase 2"/>
    <property type="match status" value="1"/>
</dbReference>
<keyword evidence="6" id="KW-0732">Signal</keyword>
<evidence type="ECO:0000256" key="5">
    <source>
        <dbReference type="SAM" id="MobiDB-lite"/>
    </source>
</evidence>
<evidence type="ECO:0000256" key="1">
    <source>
        <dbReference type="ARBA" id="ARBA00008467"/>
    </source>
</evidence>
<dbReference type="InterPro" id="IPR014030">
    <property type="entry name" value="Ketoacyl_synth_N"/>
</dbReference>
<keyword evidence="9" id="KW-1185">Reference proteome</keyword>
<sequence length="535" mass="57334">MVVASSLVSPLCTWLVATCLSSSSESKDLGKNSSYFQCQKKLRRRNLVAFSSKSGGFSTLMEFCRIEPCEEYCSSHALFGVGAFADLGSKNRRPKQLSRARGSDEEKAVAPTETRRPKSKKRRVVVTGLGVVSPLGHNVDEFYGNLLQGISGVTQIESFDTTQFPTRIAGEIKNFSADGFISKKIAKRADKYMLYLLVAGKKALTDGKITCDVMKELDKGKCGIVIGSALGGMKVFGDSVEALNVSHKKMNPFCVPFATTNMGSAVLAMELGWMGPTYAISAACATSNICILNAAKHIIQGETDVMLCGGSDSAIIPIGIGGFSACGILSRGNDDPKKASRPWDMQGDGLVIGEGAGVLLLEELEHAKQRGAAIYAEFLGGSFAFDPYHTTDPQARGKSCVRCIETALADSRVDRADINYINAHAASIPAFDLAEYQSITHLFGQNSELRMNSTKSMIGHLLGAAGAVEAIATIKAIETGWIHPNINLEHPKQGVDSSVLVGHEKERLDVKVAVSNSFGFGGHSSSILFAPYYRD</sequence>
<evidence type="ECO:0000256" key="6">
    <source>
        <dbReference type="SAM" id="SignalP"/>
    </source>
</evidence>
<dbReference type="InterPro" id="IPR020841">
    <property type="entry name" value="PKS_Beta-ketoAc_synthase_dom"/>
</dbReference>
<protein>
    <recommendedName>
        <fullName evidence="2">beta-ketoacyl-[acyl-carrier-protein] synthase I</fullName>
        <ecNumber evidence="2">2.3.1.41</ecNumber>
    </recommendedName>
</protein>
<proteinExistence type="inferred from homology"/>
<dbReference type="EC" id="2.3.1.41" evidence="2"/>
<evidence type="ECO:0000313" key="8">
    <source>
        <dbReference type="EMBL" id="KAL1538076.1"/>
    </source>
</evidence>
<feature type="region of interest" description="Disordered" evidence="5">
    <location>
        <begin position="92"/>
        <end position="120"/>
    </location>
</feature>
<evidence type="ECO:0000256" key="2">
    <source>
        <dbReference type="ARBA" id="ARBA00013191"/>
    </source>
</evidence>
<evidence type="ECO:0000256" key="4">
    <source>
        <dbReference type="RuleBase" id="RU003694"/>
    </source>
</evidence>
<feature type="compositionally biased region" description="Basic and acidic residues" evidence="5">
    <location>
        <begin position="101"/>
        <end position="116"/>
    </location>
</feature>
<dbReference type="SMART" id="SM00825">
    <property type="entry name" value="PKS_KS"/>
    <property type="match status" value="1"/>
</dbReference>
<organism evidence="8 9">
    <name type="scientific">Salvia divinorum</name>
    <name type="common">Maria pastora</name>
    <name type="synonym">Diviner's sage</name>
    <dbReference type="NCBI Taxonomy" id="28513"/>
    <lineage>
        <taxon>Eukaryota</taxon>
        <taxon>Viridiplantae</taxon>
        <taxon>Streptophyta</taxon>
        <taxon>Embryophyta</taxon>
        <taxon>Tracheophyta</taxon>
        <taxon>Spermatophyta</taxon>
        <taxon>Magnoliopsida</taxon>
        <taxon>eudicotyledons</taxon>
        <taxon>Gunneridae</taxon>
        <taxon>Pentapetalae</taxon>
        <taxon>asterids</taxon>
        <taxon>lamiids</taxon>
        <taxon>Lamiales</taxon>
        <taxon>Lamiaceae</taxon>
        <taxon>Nepetoideae</taxon>
        <taxon>Mentheae</taxon>
        <taxon>Salviinae</taxon>
        <taxon>Salvia</taxon>
        <taxon>Salvia subgen. Calosphace</taxon>
    </lineage>
</organism>
<dbReference type="InterPro" id="IPR000794">
    <property type="entry name" value="Beta-ketoacyl_synthase"/>
</dbReference>
<name>A0ABD1G4V4_SALDI</name>
<comment type="similarity">
    <text evidence="1 4">Belongs to the thiolase-like superfamily. Beta-ketoacyl-ACP synthases family.</text>
</comment>
<dbReference type="AlphaFoldDB" id="A0ABD1G4V4"/>
<dbReference type="CDD" id="cd00834">
    <property type="entry name" value="KAS_I_II"/>
    <property type="match status" value="1"/>
</dbReference>
<accession>A0ABD1G4V4</accession>
<dbReference type="InterPro" id="IPR018201">
    <property type="entry name" value="Ketoacyl_synth_AS"/>
</dbReference>
<evidence type="ECO:0000256" key="3">
    <source>
        <dbReference type="ARBA" id="ARBA00022679"/>
    </source>
</evidence>
<gene>
    <name evidence="8" type="primary">KAS2</name>
    <name evidence="8" type="ORF">AAHA92_26859</name>
</gene>
<dbReference type="EMBL" id="JBEAFC010000010">
    <property type="protein sequence ID" value="KAL1538076.1"/>
    <property type="molecule type" value="Genomic_DNA"/>
</dbReference>